<gene>
    <name evidence="2" type="ORF">SCP_0501680</name>
</gene>
<keyword evidence="1" id="KW-0472">Membrane</keyword>
<feature type="transmembrane region" description="Helical" evidence="1">
    <location>
        <begin position="148"/>
        <end position="166"/>
    </location>
</feature>
<dbReference type="RefSeq" id="XP_027614034.1">
    <property type="nucleotide sequence ID" value="XM_027758233.1"/>
</dbReference>
<keyword evidence="1" id="KW-1133">Transmembrane helix</keyword>
<name>A0A401GLP5_9APHY</name>
<reference evidence="2 3" key="1">
    <citation type="journal article" date="2018" name="Sci. Rep.">
        <title>Genome sequence of the cauliflower mushroom Sparassis crispa (Hanabiratake) and its association with beneficial usage.</title>
        <authorList>
            <person name="Kiyama R."/>
            <person name="Furutani Y."/>
            <person name="Kawaguchi K."/>
            <person name="Nakanishi T."/>
        </authorList>
    </citation>
    <scope>NUCLEOTIDE SEQUENCE [LARGE SCALE GENOMIC DNA]</scope>
</reference>
<comment type="caution">
    <text evidence="2">The sequence shown here is derived from an EMBL/GenBank/DDBJ whole genome shotgun (WGS) entry which is preliminary data.</text>
</comment>
<protein>
    <submittedName>
        <fullName evidence="2">Uncharacterized protein</fullName>
    </submittedName>
</protein>
<evidence type="ECO:0000256" key="1">
    <source>
        <dbReference type="SAM" id="Phobius"/>
    </source>
</evidence>
<evidence type="ECO:0000313" key="3">
    <source>
        <dbReference type="Proteomes" id="UP000287166"/>
    </source>
</evidence>
<dbReference type="AlphaFoldDB" id="A0A401GLP5"/>
<evidence type="ECO:0000313" key="2">
    <source>
        <dbReference type="EMBL" id="GBE83121.1"/>
    </source>
</evidence>
<dbReference type="InParanoid" id="A0A401GLP5"/>
<keyword evidence="3" id="KW-1185">Reference proteome</keyword>
<feature type="transmembrane region" description="Helical" evidence="1">
    <location>
        <begin position="20"/>
        <end position="43"/>
    </location>
</feature>
<accession>A0A401GLP5</accession>
<keyword evidence="1" id="KW-0812">Transmembrane</keyword>
<organism evidence="2 3">
    <name type="scientific">Sparassis crispa</name>
    <dbReference type="NCBI Taxonomy" id="139825"/>
    <lineage>
        <taxon>Eukaryota</taxon>
        <taxon>Fungi</taxon>
        <taxon>Dikarya</taxon>
        <taxon>Basidiomycota</taxon>
        <taxon>Agaricomycotina</taxon>
        <taxon>Agaricomycetes</taxon>
        <taxon>Polyporales</taxon>
        <taxon>Sparassidaceae</taxon>
        <taxon>Sparassis</taxon>
    </lineage>
</organism>
<dbReference type="Proteomes" id="UP000287166">
    <property type="component" value="Unassembled WGS sequence"/>
</dbReference>
<proteinExistence type="predicted"/>
<sequence length="292" mass="32168">MELGEATLHFHSIAPCNAVFVTGSVVSMVMSVILVAVIFEVFLPRLASVKRAAWPVVGGCCVVLLACALDVNIELISLIESLWPLEGDEPSAGYVRNGPLAVPNRMSVIDTYSTCYNIELIATTVLQAVIMHTCSQTLFPHMQSRSKFAITLSLLIQLPMTVLYAMLLGNKVDKTDHIILRVFDGMLYTESLFAVCCTVVCAEKIGEELRNTQYLSLAFSKGIFVSTFITNLLMLANFRWFLSSPGILALVAHGVLMKGYMLVLVFITKWLPVGRVDLPPPLNVKCMQDLYV</sequence>
<feature type="transmembrane region" description="Helical" evidence="1">
    <location>
        <begin position="214"/>
        <end position="235"/>
    </location>
</feature>
<dbReference type="GeneID" id="38780038"/>
<dbReference type="EMBL" id="BFAD01000005">
    <property type="protein sequence ID" value="GBE83121.1"/>
    <property type="molecule type" value="Genomic_DNA"/>
</dbReference>
<feature type="transmembrane region" description="Helical" evidence="1">
    <location>
        <begin position="247"/>
        <end position="267"/>
    </location>
</feature>